<evidence type="ECO:0000256" key="3">
    <source>
        <dbReference type="ARBA" id="ARBA00023015"/>
    </source>
</evidence>
<accession>A0AAD9FUT5</accession>
<keyword evidence="4" id="KW-0238">DNA-binding</keyword>
<dbReference type="InterPro" id="IPR004827">
    <property type="entry name" value="bZIP"/>
</dbReference>
<keyword evidence="10" id="KW-1185">Reference proteome</keyword>
<dbReference type="Gene3D" id="1.20.5.170">
    <property type="match status" value="1"/>
</dbReference>
<dbReference type="Pfam" id="PF00170">
    <property type="entry name" value="bZIP_1"/>
    <property type="match status" value="1"/>
</dbReference>
<feature type="domain" description="BZIP" evidence="8">
    <location>
        <begin position="66"/>
        <end position="110"/>
    </location>
</feature>
<evidence type="ECO:0000256" key="1">
    <source>
        <dbReference type="ARBA" id="ARBA00004123"/>
    </source>
</evidence>
<feature type="compositionally biased region" description="Polar residues" evidence="7">
    <location>
        <begin position="1"/>
        <end position="13"/>
    </location>
</feature>
<organism evidence="9 10">
    <name type="scientific">Papiliotrema laurentii</name>
    <name type="common">Cryptococcus laurentii</name>
    <dbReference type="NCBI Taxonomy" id="5418"/>
    <lineage>
        <taxon>Eukaryota</taxon>
        <taxon>Fungi</taxon>
        <taxon>Dikarya</taxon>
        <taxon>Basidiomycota</taxon>
        <taxon>Agaricomycotina</taxon>
        <taxon>Tremellomycetes</taxon>
        <taxon>Tremellales</taxon>
        <taxon>Rhynchogastremaceae</taxon>
        <taxon>Papiliotrema</taxon>
    </lineage>
</organism>
<keyword evidence="5" id="KW-0804">Transcription</keyword>
<comment type="subcellular location">
    <subcellularLocation>
        <location evidence="1">Nucleus</location>
    </subcellularLocation>
</comment>
<dbReference type="CDD" id="cd14812">
    <property type="entry name" value="bZIP_u3"/>
    <property type="match status" value="1"/>
</dbReference>
<feature type="compositionally biased region" description="Acidic residues" evidence="7">
    <location>
        <begin position="43"/>
        <end position="58"/>
    </location>
</feature>
<feature type="compositionally biased region" description="Low complexity" evidence="7">
    <location>
        <begin position="17"/>
        <end position="30"/>
    </location>
</feature>
<dbReference type="SUPFAM" id="SSF57959">
    <property type="entry name" value="Leucine zipper domain"/>
    <property type="match status" value="1"/>
</dbReference>
<dbReference type="Proteomes" id="UP001182556">
    <property type="component" value="Unassembled WGS sequence"/>
</dbReference>
<dbReference type="EMBL" id="JAODAN010000002">
    <property type="protein sequence ID" value="KAK1926442.1"/>
    <property type="molecule type" value="Genomic_DNA"/>
</dbReference>
<evidence type="ECO:0000256" key="2">
    <source>
        <dbReference type="ARBA" id="ARBA00007163"/>
    </source>
</evidence>
<comment type="caution">
    <text evidence="9">The sequence shown here is derived from an EMBL/GenBank/DDBJ whole genome shotgun (WGS) entry which is preliminary data.</text>
</comment>
<dbReference type="GO" id="GO:0003677">
    <property type="term" value="F:DNA binding"/>
    <property type="evidence" value="ECO:0007669"/>
    <property type="project" value="UniProtKB-KW"/>
</dbReference>
<feature type="region of interest" description="Disordered" evidence="7">
    <location>
        <begin position="1"/>
        <end position="89"/>
    </location>
</feature>
<dbReference type="PANTHER" id="PTHR47416">
    <property type="entry name" value="BASIC-LEUCINE ZIPPER TRANSCRIPTION FACTOR F-RELATED"/>
    <property type="match status" value="1"/>
</dbReference>
<evidence type="ECO:0000259" key="8">
    <source>
        <dbReference type="PROSITE" id="PS50217"/>
    </source>
</evidence>
<keyword evidence="6" id="KW-0539">Nucleus</keyword>
<feature type="region of interest" description="Disordered" evidence="7">
    <location>
        <begin position="103"/>
        <end position="130"/>
    </location>
</feature>
<evidence type="ECO:0000256" key="4">
    <source>
        <dbReference type="ARBA" id="ARBA00023125"/>
    </source>
</evidence>
<dbReference type="GO" id="GO:0003700">
    <property type="term" value="F:DNA-binding transcription factor activity"/>
    <property type="evidence" value="ECO:0007669"/>
    <property type="project" value="InterPro"/>
</dbReference>
<feature type="compositionally biased region" description="Basic and acidic residues" evidence="7">
    <location>
        <begin position="60"/>
        <end position="81"/>
    </location>
</feature>
<evidence type="ECO:0000256" key="7">
    <source>
        <dbReference type="SAM" id="MobiDB-lite"/>
    </source>
</evidence>
<keyword evidence="3" id="KW-0805">Transcription regulation</keyword>
<dbReference type="PROSITE" id="PS50217">
    <property type="entry name" value="BZIP"/>
    <property type="match status" value="1"/>
</dbReference>
<comment type="similarity">
    <text evidence="2">Belongs to the bZIP family.</text>
</comment>
<gene>
    <name evidence="9" type="ORF">DB88DRAFT_470992</name>
</gene>
<dbReference type="PANTHER" id="PTHR47416:SF8">
    <property type="entry name" value="BASIC-LEUCINE ZIPPER TRANSCRIPTION FACTOR E-RELATED"/>
    <property type="match status" value="1"/>
</dbReference>
<reference evidence="9" key="1">
    <citation type="submission" date="2023-02" db="EMBL/GenBank/DDBJ databases">
        <title>Identification and recombinant expression of a fungal hydrolase from Papiliotrema laurentii that hydrolyzes apple cutin and clears colloidal polyester polyurethane.</title>
        <authorList>
            <consortium name="DOE Joint Genome Institute"/>
            <person name="Roman V.A."/>
            <person name="Bojanowski C."/>
            <person name="Crable B.R."/>
            <person name="Wagner D.N."/>
            <person name="Hung C.S."/>
            <person name="Nadeau L.J."/>
            <person name="Schratz L."/>
            <person name="Haridas S."/>
            <person name="Pangilinan J."/>
            <person name="Lipzen A."/>
            <person name="Na H."/>
            <person name="Yan M."/>
            <person name="Ng V."/>
            <person name="Grigoriev I.V."/>
            <person name="Spatafora J.W."/>
            <person name="Barlow D."/>
            <person name="Biffinger J."/>
            <person name="Kelley-Loughnane N."/>
            <person name="Varaljay V.A."/>
            <person name="Crookes-Goodson W.J."/>
        </authorList>
    </citation>
    <scope>NUCLEOTIDE SEQUENCE</scope>
    <source>
        <strain evidence="9">5307AH</strain>
    </source>
</reference>
<dbReference type="SMART" id="SM00338">
    <property type="entry name" value="BRLZ"/>
    <property type="match status" value="1"/>
</dbReference>
<evidence type="ECO:0000256" key="6">
    <source>
        <dbReference type="ARBA" id="ARBA00023242"/>
    </source>
</evidence>
<dbReference type="AlphaFoldDB" id="A0AAD9FUT5"/>
<proteinExistence type="inferred from homology"/>
<evidence type="ECO:0000313" key="9">
    <source>
        <dbReference type="EMBL" id="KAK1926442.1"/>
    </source>
</evidence>
<protein>
    <recommendedName>
        <fullName evidence="8">BZIP domain-containing protein</fullName>
    </recommendedName>
</protein>
<name>A0AAD9FUT5_PAPLA</name>
<evidence type="ECO:0000313" key="10">
    <source>
        <dbReference type="Proteomes" id="UP001182556"/>
    </source>
</evidence>
<dbReference type="GO" id="GO:0005634">
    <property type="term" value="C:nucleus"/>
    <property type="evidence" value="ECO:0007669"/>
    <property type="project" value="UniProtKB-SubCell"/>
</dbReference>
<evidence type="ECO:0000256" key="5">
    <source>
        <dbReference type="ARBA" id="ARBA00023163"/>
    </source>
</evidence>
<sequence length="452" mass="47640">MSTSLNAIASSSKRPAPHTATSSASNTTPAKRPRPSSNKAESVADEMSEDEGEGDGPLDEATRAKIARKEARTIRNRESAQRSRNQRKAHLVYLEQRVSELEAENRALRSGETPPPTRAKSTDREASPAQSVISLANDLGIPPEIVSSSGGVNLANVAPPPADLEPEVKPVIASPSPTPIPQVVAPVGNATLASLQIENATLRERVGLLENLVKQVVALANLSGLPSSASALVSSTQSAPSVTVDEQAPLDWDTLVNSTTQNNNLNATLSPSMYPVEPLESTRIDINLAPSLPSVSAFPSNNSEMNLACHPAVMATCAGNPGQALQRARTTSPLGPLEMSSDRLGVMAKSAGNVVPFAFDLDNTVSQASFGSSSETSTFDEARVEVGEDPVSWDEGMRTLLEDLEGRGVAAEAAEAEKQQVVYNQDIKKEFGGVDEWWMMKAGGSTALGLAM</sequence>
<dbReference type="InterPro" id="IPR046347">
    <property type="entry name" value="bZIP_sf"/>
</dbReference>